<dbReference type="AlphaFoldDB" id="A0A9D9ITR6"/>
<dbReference type="Pfam" id="PF00753">
    <property type="entry name" value="Lactamase_B"/>
    <property type="match status" value="1"/>
</dbReference>
<dbReference type="InterPro" id="IPR051013">
    <property type="entry name" value="MBL_superfamily_lactonases"/>
</dbReference>
<reference evidence="6" key="2">
    <citation type="journal article" date="2021" name="PeerJ">
        <title>Extensive microbial diversity within the chicken gut microbiome revealed by metagenomics and culture.</title>
        <authorList>
            <person name="Gilroy R."/>
            <person name="Ravi A."/>
            <person name="Getino M."/>
            <person name="Pursley I."/>
            <person name="Horton D.L."/>
            <person name="Alikhan N.F."/>
            <person name="Baker D."/>
            <person name="Gharbi K."/>
            <person name="Hall N."/>
            <person name="Watson M."/>
            <person name="Adriaenssens E.M."/>
            <person name="Foster-Nyarko E."/>
            <person name="Jarju S."/>
            <person name="Secka A."/>
            <person name="Antonio M."/>
            <person name="Oren A."/>
            <person name="Chaudhuri R.R."/>
            <person name="La Ragione R."/>
            <person name="Hildebrand F."/>
            <person name="Pallen M.J."/>
        </authorList>
    </citation>
    <scope>NUCLEOTIDE SEQUENCE</scope>
    <source>
        <strain evidence="6">2478</strain>
    </source>
</reference>
<dbReference type="SUPFAM" id="SSF56281">
    <property type="entry name" value="Metallo-hydrolase/oxidoreductase"/>
    <property type="match status" value="1"/>
</dbReference>
<comment type="caution">
    <text evidence="6">The sequence shown here is derived from an EMBL/GenBank/DDBJ whole genome shotgun (WGS) entry which is preliminary data.</text>
</comment>
<dbReference type="Proteomes" id="UP000823771">
    <property type="component" value="Unassembled WGS sequence"/>
</dbReference>
<evidence type="ECO:0000256" key="1">
    <source>
        <dbReference type="ARBA" id="ARBA00007749"/>
    </source>
</evidence>
<reference evidence="6" key="1">
    <citation type="submission" date="2020-10" db="EMBL/GenBank/DDBJ databases">
        <authorList>
            <person name="Gilroy R."/>
        </authorList>
    </citation>
    <scope>NUCLEOTIDE SEQUENCE</scope>
    <source>
        <strain evidence="6">2478</strain>
    </source>
</reference>
<sequence length="273" mass="29374">MKNNIVMAAASVSFAAVVSCAGQKGDPDGTCTLKDGDVTLTWIQDNAEERLMERTLFPDAPDTLVESLGLQDGIPSTVSVFLAVTPDGMILFDTGLGLPDSRMISSLKALGVEPEDIGYLYLTHFHGDHIGGMVKDGAAVFPEAVVYASREEFDAWMAMPAQKNALVREAMEVYRDRLHFFMPGDTLPCGVLAVGAPGHTPGHTVYRLGQFIVAGDLMHGVALQMGHPEISASYDMDPEEAARTRKIILEYAADSSLVLAGMHFPAPAFIFPE</sequence>
<evidence type="ECO:0000313" key="6">
    <source>
        <dbReference type="EMBL" id="MBO8478075.1"/>
    </source>
</evidence>
<evidence type="ECO:0000313" key="7">
    <source>
        <dbReference type="Proteomes" id="UP000823771"/>
    </source>
</evidence>
<protein>
    <submittedName>
        <fullName evidence="6">MBL fold metallo-hydrolase</fullName>
    </submittedName>
</protein>
<name>A0A9D9ITR6_9BACT</name>
<dbReference type="GO" id="GO:0016787">
    <property type="term" value="F:hydrolase activity"/>
    <property type="evidence" value="ECO:0007669"/>
    <property type="project" value="UniProtKB-KW"/>
</dbReference>
<evidence type="ECO:0000256" key="4">
    <source>
        <dbReference type="ARBA" id="ARBA00022833"/>
    </source>
</evidence>
<evidence type="ECO:0000256" key="2">
    <source>
        <dbReference type="ARBA" id="ARBA00022723"/>
    </source>
</evidence>
<dbReference type="EMBL" id="JADILZ010000040">
    <property type="protein sequence ID" value="MBO8478075.1"/>
    <property type="molecule type" value="Genomic_DNA"/>
</dbReference>
<keyword evidence="3" id="KW-0378">Hydrolase</keyword>
<keyword evidence="2" id="KW-0479">Metal-binding</keyword>
<dbReference type="CDD" id="cd07720">
    <property type="entry name" value="OPHC2-like_MBL-fold"/>
    <property type="match status" value="1"/>
</dbReference>
<keyword evidence="4" id="KW-0862">Zinc</keyword>
<organism evidence="6 7">
    <name type="scientific">Candidatus Cryptobacteroides excrementipullorum</name>
    <dbReference type="NCBI Taxonomy" id="2840761"/>
    <lineage>
        <taxon>Bacteria</taxon>
        <taxon>Pseudomonadati</taxon>
        <taxon>Bacteroidota</taxon>
        <taxon>Bacteroidia</taxon>
        <taxon>Bacteroidales</taxon>
        <taxon>Candidatus Cryptobacteroides</taxon>
    </lineage>
</organism>
<dbReference type="PANTHER" id="PTHR42978">
    <property type="entry name" value="QUORUM-QUENCHING LACTONASE YTNP-RELATED-RELATED"/>
    <property type="match status" value="1"/>
</dbReference>
<dbReference type="PANTHER" id="PTHR42978:SF6">
    <property type="entry name" value="QUORUM-QUENCHING LACTONASE YTNP-RELATED"/>
    <property type="match status" value="1"/>
</dbReference>
<gene>
    <name evidence="6" type="ORF">IAB80_04230</name>
</gene>
<feature type="domain" description="Metallo-beta-lactamase" evidence="5">
    <location>
        <begin position="77"/>
        <end position="263"/>
    </location>
</feature>
<dbReference type="PROSITE" id="PS51257">
    <property type="entry name" value="PROKAR_LIPOPROTEIN"/>
    <property type="match status" value="1"/>
</dbReference>
<accession>A0A9D9ITR6</accession>
<proteinExistence type="inferred from homology"/>
<evidence type="ECO:0000256" key="3">
    <source>
        <dbReference type="ARBA" id="ARBA00022801"/>
    </source>
</evidence>
<dbReference type="GO" id="GO:0046872">
    <property type="term" value="F:metal ion binding"/>
    <property type="evidence" value="ECO:0007669"/>
    <property type="project" value="UniProtKB-KW"/>
</dbReference>
<comment type="similarity">
    <text evidence="1">Belongs to the metallo-beta-lactamase superfamily.</text>
</comment>
<dbReference type="InterPro" id="IPR036866">
    <property type="entry name" value="RibonucZ/Hydroxyglut_hydro"/>
</dbReference>
<evidence type="ECO:0000259" key="5">
    <source>
        <dbReference type="SMART" id="SM00849"/>
    </source>
</evidence>
<dbReference type="Gene3D" id="3.60.15.10">
    <property type="entry name" value="Ribonuclease Z/Hydroxyacylglutathione hydrolase-like"/>
    <property type="match status" value="1"/>
</dbReference>
<dbReference type="SMART" id="SM00849">
    <property type="entry name" value="Lactamase_B"/>
    <property type="match status" value="1"/>
</dbReference>
<dbReference type="InterPro" id="IPR001279">
    <property type="entry name" value="Metallo-B-lactamas"/>
</dbReference>